<organism evidence="1 2">
    <name type="scientific">Portunus trituberculatus</name>
    <name type="common">Swimming crab</name>
    <name type="synonym">Neptunus trituberculatus</name>
    <dbReference type="NCBI Taxonomy" id="210409"/>
    <lineage>
        <taxon>Eukaryota</taxon>
        <taxon>Metazoa</taxon>
        <taxon>Ecdysozoa</taxon>
        <taxon>Arthropoda</taxon>
        <taxon>Crustacea</taxon>
        <taxon>Multicrustacea</taxon>
        <taxon>Malacostraca</taxon>
        <taxon>Eumalacostraca</taxon>
        <taxon>Eucarida</taxon>
        <taxon>Decapoda</taxon>
        <taxon>Pleocyemata</taxon>
        <taxon>Brachyura</taxon>
        <taxon>Eubrachyura</taxon>
        <taxon>Portunoidea</taxon>
        <taxon>Portunidae</taxon>
        <taxon>Portuninae</taxon>
        <taxon>Portunus</taxon>
    </lineage>
</organism>
<comment type="caution">
    <text evidence="1">The sequence shown here is derived from an EMBL/GenBank/DDBJ whole genome shotgun (WGS) entry which is preliminary data.</text>
</comment>
<reference evidence="1 2" key="1">
    <citation type="submission" date="2019-05" db="EMBL/GenBank/DDBJ databases">
        <title>Another draft genome of Portunus trituberculatus and its Hox gene families provides insights of decapod evolution.</title>
        <authorList>
            <person name="Jeong J.-H."/>
            <person name="Song I."/>
            <person name="Kim S."/>
            <person name="Choi T."/>
            <person name="Kim D."/>
            <person name="Ryu S."/>
            <person name="Kim W."/>
        </authorList>
    </citation>
    <scope>NUCLEOTIDE SEQUENCE [LARGE SCALE GENOMIC DNA]</scope>
    <source>
        <tissue evidence="1">Muscle</tissue>
    </source>
</reference>
<sequence length="17" mass="1860">MCQNPRPTPSPLTAYPS</sequence>
<name>A0A5B7KC18_PORTR</name>
<keyword evidence="2" id="KW-1185">Reference proteome</keyword>
<dbReference type="AlphaFoldDB" id="A0A5B7KC18"/>
<dbReference type="Proteomes" id="UP000324222">
    <property type="component" value="Unassembled WGS sequence"/>
</dbReference>
<proteinExistence type="predicted"/>
<evidence type="ECO:0000313" key="2">
    <source>
        <dbReference type="Proteomes" id="UP000324222"/>
    </source>
</evidence>
<dbReference type="EMBL" id="VSRR010151181">
    <property type="protein sequence ID" value="MPD06431.1"/>
    <property type="molecule type" value="Genomic_DNA"/>
</dbReference>
<evidence type="ECO:0000313" key="1">
    <source>
        <dbReference type="EMBL" id="MPD06431.1"/>
    </source>
</evidence>
<accession>A0A5B7KC18</accession>
<gene>
    <name evidence="1" type="ORF">E2C01_102245</name>
</gene>
<protein>
    <submittedName>
        <fullName evidence="1">Uncharacterized protein</fullName>
    </submittedName>
</protein>